<dbReference type="EMBL" id="JAPWDQ010000015">
    <property type="protein sequence ID" value="KAJ5469496.1"/>
    <property type="molecule type" value="Genomic_DNA"/>
</dbReference>
<feature type="compositionally biased region" description="Polar residues" evidence="1">
    <location>
        <begin position="333"/>
        <end position="347"/>
    </location>
</feature>
<feature type="compositionally biased region" description="Basic and acidic residues" evidence="1">
    <location>
        <begin position="53"/>
        <end position="75"/>
    </location>
</feature>
<feature type="region of interest" description="Disordered" evidence="1">
    <location>
        <begin position="633"/>
        <end position="773"/>
    </location>
</feature>
<proteinExistence type="predicted"/>
<organism evidence="3 4">
    <name type="scientific">Penicillium diatomitis</name>
    <dbReference type="NCBI Taxonomy" id="2819901"/>
    <lineage>
        <taxon>Eukaryota</taxon>
        <taxon>Fungi</taxon>
        <taxon>Dikarya</taxon>
        <taxon>Ascomycota</taxon>
        <taxon>Pezizomycotina</taxon>
        <taxon>Eurotiomycetes</taxon>
        <taxon>Eurotiomycetidae</taxon>
        <taxon>Eurotiales</taxon>
        <taxon>Aspergillaceae</taxon>
        <taxon>Penicillium</taxon>
    </lineage>
</organism>
<reference evidence="3" key="2">
    <citation type="journal article" date="2023" name="IMA Fungus">
        <title>Comparative genomic study of the Penicillium genus elucidates a diverse pangenome and 15 lateral gene transfer events.</title>
        <authorList>
            <person name="Petersen C."/>
            <person name="Sorensen T."/>
            <person name="Nielsen M.R."/>
            <person name="Sondergaard T.E."/>
            <person name="Sorensen J.L."/>
            <person name="Fitzpatrick D.A."/>
            <person name="Frisvad J.C."/>
            <person name="Nielsen K.L."/>
        </authorList>
    </citation>
    <scope>NUCLEOTIDE SEQUENCE</scope>
    <source>
        <strain evidence="3">IBT 30728</strain>
    </source>
</reference>
<feature type="compositionally biased region" description="Basic and acidic residues" evidence="1">
    <location>
        <begin position="692"/>
        <end position="703"/>
    </location>
</feature>
<protein>
    <recommendedName>
        <fullName evidence="2">Hpc2-related domain-containing protein</fullName>
    </recommendedName>
</protein>
<dbReference type="AlphaFoldDB" id="A0A9W9WL79"/>
<feature type="region of interest" description="Disordered" evidence="1">
    <location>
        <begin position="1"/>
        <end position="448"/>
    </location>
</feature>
<feature type="compositionally biased region" description="Basic and acidic residues" evidence="1">
    <location>
        <begin position="409"/>
        <end position="424"/>
    </location>
</feature>
<keyword evidence="4" id="KW-1185">Reference proteome</keyword>
<evidence type="ECO:0000259" key="2">
    <source>
        <dbReference type="Pfam" id="PF08729"/>
    </source>
</evidence>
<feature type="domain" description="Hpc2-related" evidence="2">
    <location>
        <begin position="581"/>
        <end position="621"/>
    </location>
</feature>
<feature type="compositionally biased region" description="Low complexity" evidence="1">
    <location>
        <begin position="139"/>
        <end position="154"/>
    </location>
</feature>
<dbReference type="GeneID" id="81628959"/>
<evidence type="ECO:0000256" key="1">
    <source>
        <dbReference type="SAM" id="MobiDB-lite"/>
    </source>
</evidence>
<feature type="region of interest" description="Disordered" evidence="1">
    <location>
        <begin position="563"/>
        <end position="587"/>
    </location>
</feature>
<feature type="compositionally biased region" description="Basic residues" evidence="1">
    <location>
        <begin position="638"/>
        <end position="648"/>
    </location>
</feature>
<dbReference type="Pfam" id="PF08729">
    <property type="entry name" value="HUN"/>
    <property type="match status" value="1"/>
</dbReference>
<feature type="compositionally biased region" description="Low complexity" evidence="1">
    <location>
        <begin position="117"/>
        <end position="128"/>
    </location>
</feature>
<reference evidence="3" key="1">
    <citation type="submission" date="2022-12" db="EMBL/GenBank/DDBJ databases">
        <authorList>
            <person name="Petersen C."/>
        </authorList>
    </citation>
    <scope>NUCLEOTIDE SEQUENCE</scope>
    <source>
        <strain evidence="3">IBT 30728</strain>
    </source>
</reference>
<dbReference type="RefSeq" id="XP_056786086.1">
    <property type="nucleotide sequence ID" value="XM_056938709.1"/>
</dbReference>
<evidence type="ECO:0000313" key="4">
    <source>
        <dbReference type="Proteomes" id="UP001148312"/>
    </source>
</evidence>
<gene>
    <name evidence="3" type="ORF">N7539_009114</name>
</gene>
<comment type="caution">
    <text evidence="3">The sequence shown here is derived from an EMBL/GenBank/DDBJ whole genome shotgun (WGS) entry which is preliminary data.</text>
</comment>
<feature type="compositionally biased region" description="Pro residues" evidence="1">
    <location>
        <begin position="246"/>
        <end position="258"/>
    </location>
</feature>
<name>A0A9W9WL79_9EURO</name>
<feature type="compositionally biased region" description="Polar residues" evidence="1">
    <location>
        <begin position="281"/>
        <end position="290"/>
    </location>
</feature>
<dbReference type="Proteomes" id="UP001148312">
    <property type="component" value="Unassembled WGS sequence"/>
</dbReference>
<feature type="compositionally biased region" description="Low complexity" evidence="1">
    <location>
        <begin position="291"/>
        <end position="303"/>
    </location>
</feature>
<evidence type="ECO:0000313" key="3">
    <source>
        <dbReference type="EMBL" id="KAJ5469496.1"/>
    </source>
</evidence>
<sequence length="773" mass="80686">MSTDPPGAGPPKDDGPLMDEMNGSRRASAARRSRRKKEDDTATINSAINTPDTRAKKKEEKEKGKEKEKEKDKPTRAARRPREKSTATAASRKKAKLETSGDEAPTGQRAPSPTPTAPTAAAASAMTANTKPISPRLSHPPVSSSPNSPPVTAHPSPPPTSTSNTQSRPALHMGQSPRLSPSDARSAPTAQSHLSRPLSQPSPLPHQPPQVPSAPSPVPAPAPAPAPARTSGRNFDPIRSAFENPSPAPVYSPPPTASPRPSYRASASPAISSIIDPPAAQTQVTYSSQPVRSSSTHVSAVSSPAPRPAVVHTPSHPTLAPSPIPVSSPSHSAVQTPQQLTHLNNAPYTPRNEPPSLQAPPPKLDLSPPAVQQATKEPAHPQSKRPADGSTETETPQRSAQQSSDAMDIDSKESVVVPAKKEKVTTATSTSKPPSPKPAKAAKEAPKIPQGSGLITTALFGGIDDSAKSEVRSVPNIVVHVPLNRGNQIINFAQLAEEQYGFAALHPRLAAHKERLARVAAAGAALERSDKSLKGISAGESADEDLSLDVDRDSDLDGDISMIGAGTNGAQSEASDGIKKKRRRKVEEYDRDDPFVDDSEMAWQEQAAASKDGFFVYSGPLVPEGEKVQVERADGTIKRGRGRGRGTGRSRGLTSQPHVPIAAAVPISQETGLPLRGPGSRGGLSRRGRGAKKTDATEKHGDRNGTTASTSHEGRGGRGGNTSGRGGSSSRGSKNSVMSMLDIAPAPSPQSQMGNLTPAPAGSPLAGPELMMK</sequence>
<accession>A0A9W9WL79</accession>
<dbReference type="InterPro" id="IPR014840">
    <property type="entry name" value="HRD"/>
</dbReference>
<feature type="compositionally biased region" description="Gly residues" evidence="1">
    <location>
        <begin position="717"/>
        <end position="729"/>
    </location>
</feature>
<feature type="compositionally biased region" description="Pro residues" evidence="1">
    <location>
        <begin position="200"/>
        <end position="226"/>
    </location>
</feature>
<feature type="compositionally biased region" description="Polar residues" evidence="1">
    <location>
        <begin position="42"/>
        <end position="52"/>
    </location>
</feature>
<feature type="compositionally biased region" description="Low complexity" evidence="1">
    <location>
        <begin position="259"/>
        <end position="280"/>
    </location>
</feature>
<feature type="compositionally biased region" description="Polar residues" evidence="1">
    <location>
        <begin position="390"/>
        <end position="405"/>
    </location>
</feature>